<dbReference type="GeneID" id="54783838"/>
<comment type="subcellular location">
    <subcellularLocation>
        <location evidence="1">Nucleus</location>
        <location evidence="1">Nucleolus</location>
    </subcellularLocation>
</comment>
<dbReference type="VEuPathDB" id="FungiDB:DIURU_005187"/>
<proteinExistence type="inferred from homology"/>
<evidence type="ECO:0000256" key="2">
    <source>
        <dbReference type="ARBA" id="ARBA00009087"/>
    </source>
</evidence>
<evidence type="ECO:0000259" key="7">
    <source>
        <dbReference type="Pfam" id="PF25121"/>
    </source>
</evidence>
<feature type="domain" description="NUC153" evidence="6">
    <location>
        <begin position="595"/>
        <end position="623"/>
    </location>
</feature>
<name>A0A642UEI3_DIURU</name>
<feature type="compositionally biased region" description="Basic residues" evidence="5">
    <location>
        <begin position="566"/>
        <end position="575"/>
    </location>
</feature>
<feature type="region of interest" description="Disordered" evidence="5">
    <location>
        <begin position="609"/>
        <end position="667"/>
    </location>
</feature>
<protein>
    <submittedName>
        <fullName evidence="8">Uncharacterized protein</fullName>
    </submittedName>
</protein>
<dbReference type="GO" id="GO:0006364">
    <property type="term" value="P:rRNA processing"/>
    <property type="evidence" value="ECO:0007669"/>
    <property type="project" value="InterPro"/>
</dbReference>
<evidence type="ECO:0000256" key="4">
    <source>
        <dbReference type="ARBA" id="ARBA00023242"/>
    </source>
</evidence>
<dbReference type="GO" id="GO:0003723">
    <property type="term" value="F:RNA binding"/>
    <property type="evidence" value="ECO:0007669"/>
    <property type="project" value="TreeGrafter"/>
</dbReference>
<feature type="region of interest" description="Disordered" evidence="5">
    <location>
        <begin position="481"/>
        <end position="587"/>
    </location>
</feature>
<keyword evidence="4" id="KW-0539">Nucleus</keyword>
<evidence type="ECO:0000256" key="3">
    <source>
        <dbReference type="ARBA" id="ARBA00023054"/>
    </source>
</evidence>
<dbReference type="PANTHER" id="PTHR12202:SF0">
    <property type="entry name" value="ESF1 HOMOLOG"/>
    <property type="match status" value="1"/>
</dbReference>
<feature type="compositionally biased region" description="Basic and acidic residues" evidence="5">
    <location>
        <begin position="550"/>
        <end position="565"/>
    </location>
</feature>
<dbReference type="AlphaFoldDB" id="A0A642UEI3"/>
<feature type="compositionally biased region" description="Basic and acidic residues" evidence="5">
    <location>
        <begin position="7"/>
        <end position="30"/>
    </location>
</feature>
<dbReference type="OMA" id="DHDFAID"/>
<evidence type="ECO:0000313" key="9">
    <source>
        <dbReference type="Proteomes" id="UP000449547"/>
    </source>
</evidence>
<comment type="caution">
    <text evidence="8">The sequence shown here is derived from an EMBL/GenBank/DDBJ whole genome shotgun (WGS) entry which is preliminary data.</text>
</comment>
<dbReference type="RefSeq" id="XP_034010063.1">
    <property type="nucleotide sequence ID" value="XM_034158141.1"/>
</dbReference>
<feature type="compositionally biased region" description="Basic and acidic residues" evidence="5">
    <location>
        <begin position="237"/>
        <end position="252"/>
    </location>
</feature>
<dbReference type="InterPro" id="IPR012580">
    <property type="entry name" value="NUC153"/>
</dbReference>
<keyword evidence="9" id="KW-1185">Reference proteome</keyword>
<dbReference type="Pfam" id="PF08159">
    <property type="entry name" value="NUC153"/>
    <property type="match status" value="1"/>
</dbReference>
<dbReference type="InterPro" id="IPR056750">
    <property type="entry name" value="RRM_ESF1"/>
</dbReference>
<accession>A0A642UEI3</accession>
<feature type="compositionally biased region" description="Acidic residues" evidence="5">
    <location>
        <begin position="153"/>
        <end position="181"/>
    </location>
</feature>
<feature type="compositionally biased region" description="Low complexity" evidence="5">
    <location>
        <begin position="132"/>
        <end position="145"/>
    </location>
</feature>
<dbReference type="EMBL" id="SWFT01000155">
    <property type="protein sequence ID" value="KAA8897588.1"/>
    <property type="molecule type" value="Genomic_DNA"/>
</dbReference>
<dbReference type="OrthoDB" id="431825at2759"/>
<feature type="compositionally biased region" description="Basic and acidic residues" evidence="5">
    <location>
        <begin position="61"/>
        <end position="84"/>
    </location>
</feature>
<comment type="similarity">
    <text evidence="2">Belongs to the ESF1 family.</text>
</comment>
<evidence type="ECO:0000259" key="6">
    <source>
        <dbReference type="Pfam" id="PF08159"/>
    </source>
</evidence>
<dbReference type="InterPro" id="IPR039754">
    <property type="entry name" value="Esf1"/>
</dbReference>
<evidence type="ECO:0000256" key="5">
    <source>
        <dbReference type="SAM" id="MobiDB-lite"/>
    </source>
</evidence>
<feature type="region of interest" description="Disordered" evidence="5">
    <location>
        <begin position="1"/>
        <end position="36"/>
    </location>
</feature>
<dbReference type="Pfam" id="PF25121">
    <property type="entry name" value="RRM_ESF1"/>
    <property type="match status" value="1"/>
</dbReference>
<feature type="compositionally biased region" description="Acidic residues" evidence="5">
    <location>
        <begin position="86"/>
        <end position="114"/>
    </location>
</feature>
<organism evidence="8 9">
    <name type="scientific">Diutina rugosa</name>
    <name type="common">Yeast</name>
    <name type="synonym">Candida rugosa</name>
    <dbReference type="NCBI Taxonomy" id="5481"/>
    <lineage>
        <taxon>Eukaryota</taxon>
        <taxon>Fungi</taxon>
        <taxon>Dikarya</taxon>
        <taxon>Ascomycota</taxon>
        <taxon>Saccharomycotina</taxon>
        <taxon>Pichiomycetes</taxon>
        <taxon>Debaryomycetaceae</taxon>
        <taxon>Diutina</taxon>
    </lineage>
</organism>
<feature type="compositionally biased region" description="Basic and acidic residues" evidence="5">
    <location>
        <begin position="498"/>
        <end position="523"/>
    </location>
</feature>
<evidence type="ECO:0000313" key="8">
    <source>
        <dbReference type="EMBL" id="KAA8897588.1"/>
    </source>
</evidence>
<feature type="compositionally biased region" description="Basic and acidic residues" evidence="5">
    <location>
        <begin position="117"/>
        <end position="131"/>
    </location>
</feature>
<keyword evidence="3" id="KW-0175">Coiled coil</keyword>
<reference evidence="8 9" key="1">
    <citation type="submission" date="2019-07" db="EMBL/GenBank/DDBJ databases">
        <title>Genome assembly of two rare yeast pathogens: Diutina rugosa and Trichomonascus ciferrii.</title>
        <authorList>
            <person name="Mixao V."/>
            <person name="Saus E."/>
            <person name="Hansen A."/>
            <person name="Lass-Flor C."/>
            <person name="Gabaldon T."/>
        </authorList>
    </citation>
    <scope>NUCLEOTIDE SEQUENCE [LARGE SCALE GENOMIC DNA]</scope>
    <source>
        <strain evidence="8 9">CBS 613</strain>
    </source>
</reference>
<gene>
    <name evidence="8" type="ORF">DIURU_005187</name>
</gene>
<evidence type="ECO:0000256" key="1">
    <source>
        <dbReference type="ARBA" id="ARBA00004604"/>
    </source>
</evidence>
<dbReference type="GO" id="GO:0005730">
    <property type="term" value="C:nucleolus"/>
    <property type="evidence" value="ECO:0007669"/>
    <property type="project" value="UniProtKB-SubCell"/>
</dbReference>
<feature type="compositionally biased region" description="Acidic residues" evidence="5">
    <location>
        <begin position="262"/>
        <end position="272"/>
    </location>
</feature>
<feature type="domain" description="ESF1 RRM" evidence="7">
    <location>
        <begin position="192"/>
        <end position="365"/>
    </location>
</feature>
<feature type="compositionally biased region" description="Basic residues" evidence="5">
    <location>
        <begin position="658"/>
        <end position="667"/>
    </location>
</feature>
<feature type="compositionally biased region" description="Polar residues" evidence="5">
    <location>
        <begin position="611"/>
        <end position="623"/>
    </location>
</feature>
<feature type="compositionally biased region" description="Basic and acidic residues" evidence="5">
    <location>
        <begin position="639"/>
        <end position="652"/>
    </location>
</feature>
<sequence length="667" mass="74905">MAKKNHNKDEPAPKPVTDSRFKAVHNDPRFRLPSSRHMKVKVDERFSKKELEKLNASSRGAKIDRYGRKLKEKNVRDDLKKFYEMSDSEESEDSGSEGDSENDAETDAIDDDAVAAELKRLDKLAEAKEAHSSASEAETSSSSESEGSRDSDLDSDSSESDSDSDSDSDDSDSSAESDLEIEETKPDEGEPTKRFAAVNMDFDNIRAVDLFASFQSFVEAGDIVSVTIYPSQYGKEQMAREEREGPPKDLFKSKKKKKAADSDSDASDVEIDVNDPEALARAAKKLYADAEDKDSGDYDSRALRRYQLQRLRYYYAVVECRSVKAAKTIYSNCDGSEYESTANVFDLRYIPDDMDFDEDEPKDQCFEVPARYKPSSEFVTDALTHSKAKLTWDETPRERLALAQKAFSQKEVEDMDLKAYLASGSDSEDGSDKEAKADANKYKSLLGGFKSKFGKADGANEDEDDVDMEITFNPGLDVAAAEAEAKRVEEESTIAAYKRKEKERRQARLERAKARKAAEKAAAEENADQEDSAVASKGELELLTMDDDADNKHFTMKDVLKAEKAKKGKKKNKRKHGDDDAAQQVVESFKADLDDDRFREVFESHDYAIDPTNTEYKQTSTMKQILEERGKRKKRKHDKTIEGSGKDGKSEVESLVSKLKRKHGKKQ</sequence>
<dbReference type="Proteomes" id="UP000449547">
    <property type="component" value="Unassembled WGS sequence"/>
</dbReference>
<feature type="region of interest" description="Disordered" evidence="5">
    <location>
        <begin position="234"/>
        <end position="272"/>
    </location>
</feature>
<dbReference type="PANTHER" id="PTHR12202">
    <property type="entry name" value="ESF1 HOMOLOG"/>
    <property type="match status" value="1"/>
</dbReference>
<feature type="compositionally biased region" description="Basic and acidic residues" evidence="5">
    <location>
        <begin position="182"/>
        <end position="193"/>
    </location>
</feature>
<feature type="region of interest" description="Disordered" evidence="5">
    <location>
        <begin position="55"/>
        <end position="195"/>
    </location>
</feature>